<comment type="caution">
    <text evidence="3">The sequence shown here is derived from an EMBL/GenBank/DDBJ whole genome shotgun (WGS) entry which is preliminary data.</text>
</comment>
<name>A0A562QDH7_9PSED</name>
<dbReference type="EMBL" id="VLKY01000006">
    <property type="protein sequence ID" value="TWI54220.1"/>
    <property type="molecule type" value="Genomic_DNA"/>
</dbReference>
<sequence length="249" mass="28239">MRLHKLFIVTAVAFLLSACQSLFGPNFSKPLEAEHIKWEHRPAGCTSSDCPFVNIDTLRFNDERLNAAIVRALLEKTRTEPDAPLPASLEAYEHYFLNRAQPGWSSYLQASIREQHDGLTIIELSSYLDTGGAHGMPGRGMLNYDRQQQKVLTLQDMLLPGQEGAFWKVAQTAHEAWLVANDLQNNTEFRKNWPFERTTNIALDFGSMTLKYDVSSLGPYAMGHPIIKIPYPRLNGILHPEYFPGRRSH</sequence>
<evidence type="ECO:0000313" key="4">
    <source>
        <dbReference type="Proteomes" id="UP000316905"/>
    </source>
</evidence>
<proteinExistence type="predicted"/>
<gene>
    <name evidence="3" type="ORF">IQ22_02083</name>
</gene>
<dbReference type="Gene3D" id="3.30.565.40">
    <property type="entry name" value="Fervidobacterium nodosum Rt17-B1 like"/>
    <property type="match status" value="1"/>
</dbReference>
<organism evidence="3 4">
    <name type="scientific">Pseudomonas duriflava</name>
    <dbReference type="NCBI Taxonomy" id="459528"/>
    <lineage>
        <taxon>Bacteria</taxon>
        <taxon>Pseudomonadati</taxon>
        <taxon>Pseudomonadota</taxon>
        <taxon>Gammaproteobacteria</taxon>
        <taxon>Pseudomonadales</taxon>
        <taxon>Pseudomonadaceae</taxon>
        <taxon>Pseudomonas</taxon>
    </lineage>
</organism>
<dbReference type="OrthoDB" id="8610451at2"/>
<evidence type="ECO:0000259" key="2">
    <source>
        <dbReference type="Pfam" id="PF11738"/>
    </source>
</evidence>
<dbReference type="Gene3D" id="3.90.640.20">
    <property type="entry name" value="Heat-shock cognate protein, ATPase"/>
    <property type="match status" value="1"/>
</dbReference>
<feature type="domain" description="DUF3298" evidence="2">
    <location>
        <begin position="156"/>
        <end position="231"/>
    </location>
</feature>
<feature type="signal peptide" evidence="1">
    <location>
        <begin position="1"/>
        <end position="24"/>
    </location>
</feature>
<dbReference type="InterPro" id="IPR021729">
    <property type="entry name" value="DUF3298"/>
</dbReference>
<dbReference type="AlphaFoldDB" id="A0A562QDH7"/>
<dbReference type="RefSeq" id="WP_145141358.1">
    <property type="nucleotide sequence ID" value="NZ_VLKY01000006.1"/>
</dbReference>
<feature type="chain" id="PRO_5022198925" description="DUF3298 domain-containing protein" evidence="1">
    <location>
        <begin position="25"/>
        <end position="249"/>
    </location>
</feature>
<keyword evidence="1" id="KW-0732">Signal</keyword>
<dbReference type="PROSITE" id="PS51257">
    <property type="entry name" value="PROKAR_LIPOPROTEIN"/>
    <property type="match status" value="1"/>
</dbReference>
<reference evidence="3 4" key="1">
    <citation type="journal article" date="2015" name="Stand. Genomic Sci.">
        <title>Genomic Encyclopedia of Bacterial and Archaeal Type Strains, Phase III: the genomes of soil and plant-associated and newly described type strains.</title>
        <authorList>
            <person name="Whitman W.B."/>
            <person name="Woyke T."/>
            <person name="Klenk H.P."/>
            <person name="Zhou Y."/>
            <person name="Lilburn T.G."/>
            <person name="Beck B.J."/>
            <person name="De Vos P."/>
            <person name="Vandamme P."/>
            <person name="Eisen J.A."/>
            <person name="Garrity G."/>
            <person name="Hugenholtz P."/>
            <person name="Kyrpides N.C."/>
        </authorList>
    </citation>
    <scope>NUCLEOTIDE SEQUENCE [LARGE SCALE GENOMIC DNA]</scope>
    <source>
        <strain evidence="3 4">CGMCC 1.6858</strain>
    </source>
</reference>
<protein>
    <recommendedName>
        <fullName evidence="2">DUF3298 domain-containing protein</fullName>
    </recommendedName>
</protein>
<keyword evidence="4" id="KW-1185">Reference proteome</keyword>
<evidence type="ECO:0000256" key="1">
    <source>
        <dbReference type="SAM" id="SignalP"/>
    </source>
</evidence>
<dbReference type="InterPro" id="IPR037126">
    <property type="entry name" value="PdaC/RsiV-like_sf"/>
</dbReference>
<accession>A0A562QDH7</accession>
<dbReference type="Pfam" id="PF11738">
    <property type="entry name" value="DUF3298"/>
    <property type="match status" value="1"/>
</dbReference>
<dbReference type="Proteomes" id="UP000316905">
    <property type="component" value="Unassembled WGS sequence"/>
</dbReference>
<evidence type="ECO:0000313" key="3">
    <source>
        <dbReference type="EMBL" id="TWI54220.1"/>
    </source>
</evidence>